<dbReference type="EMBL" id="CP159872">
    <property type="protein sequence ID" value="XCM77503.1"/>
    <property type="molecule type" value="Genomic_DNA"/>
</dbReference>
<dbReference type="KEGG" id="kcm:ABWK59_00295"/>
<evidence type="ECO:0000256" key="1">
    <source>
        <dbReference type="SAM" id="MobiDB-lite"/>
    </source>
</evidence>
<feature type="region of interest" description="Disordered" evidence="1">
    <location>
        <begin position="160"/>
        <end position="194"/>
    </location>
</feature>
<protein>
    <submittedName>
        <fullName evidence="2">Uncharacterized protein</fullName>
    </submittedName>
</protein>
<gene>
    <name evidence="2" type="ORF">ABWK59_00295</name>
</gene>
<reference evidence="2" key="1">
    <citation type="submission" date="2024-06" db="EMBL/GenBank/DDBJ databases">
        <title>The genome sequences of Kitasatospora sp. strain HUAS MG31.</title>
        <authorList>
            <person name="Mo P."/>
        </authorList>
    </citation>
    <scope>NUCLEOTIDE SEQUENCE</scope>
    <source>
        <strain evidence="2">HUAS MG31</strain>
    </source>
</reference>
<dbReference type="RefSeq" id="WP_354637121.1">
    <property type="nucleotide sequence ID" value="NZ_CP159872.1"/>
</dbReference>
<accession>A0AAU8JNQ7</accession>
<sequence length="194" mass="21773">MSNINDPEWADNPRLDHWLRTRAAALPEWAEQTAGQWDFSTGSLEGLEREIRRRYTSWDEAQAAGDNAFMAVSAWYVGEVHVRTYGAVWRCAPQPGSGAYARTVPVVTLPREVLEDWELEERQENEELYEELYEDDFPYCAPSEVVDQQDQTADHRLEVRPGLSGSLPHPAAAGGAAATTAMPARTRRGWSHGS</sequence>
<feature type="compositionally biased region" description="Basic residues" evidence="1">
    <location>
        <begin position="185"/>
        <end position="194"/>
    </location>
</feature>
<dbReference type="AlphaFoldDB" id="A0AAU8JNQ7"/>
<feature type="compositionally biased region" description="Low complexity" evidence="1">
    <location>
        <begin position="168"/>
        <end position="184"/>
    </location>
</feature>
<organism evidence="2">
    <name type="scientific">Kitasatospora camelliae</name>
    <dbReference type="NCBI Taxonomy" id="3156397"/>
    <lineage>
        <taxon>Bacteria</taxon>
        <taxon>Bacillati</taxon>
        <taxon>Actinomycetota</taxon>
        <taxon>Actinomycetes</taxon>
        <taxon>Kitasatosporales</taxon>
        <taxon>Streptomycetaceae</taxon>
        <taxon>Kitasatospora</taxon>
    </lineage>
</organism>
<evidence type="ECO:0000313" key="2">
    <source>
        <dbReference type="EMBL" id="XCM77503.1"/>
    </source>
</evidence>
<proteinExistence type="predicted"/>
<name>A0AAU8JNQ7_9ACTN</name>